<proteinExistence type="predicted"/>
<gene>
    <name evidence="1" type="ORF">PUN28_013212</name>
</gene>
<sequence length="67" mass="7844">MRPKIGNLYEDGRYVTHVMNNSPRGNLRFNRPFCTQRFYATSRRSVRFFSAKANPSRKNVFALKAAM</sequence>
<keyword evidence="2" id="KW-1185">Reference proteome</keyword>
<dbReference type="EMBL" id="JADYXP020000013">
    <property type="protein sequence ID" value="KAL0111858.1"/>
    <property type="molecule type" value="Genomic_DNA"/>
</dbReference>
<protein>
    <submittedName>
        <fullName evidence="1">Uncharacterized protein</fullName>
    </submittedName>
</protein>
<evidence type="ECO:0000313" key="2">
    <source>
        <dbReference type="Proteomes" id="UP001430953"/>
    </source>
</evidence>
<organism evidence="1 2">
    <name type="scientific">Cardiocondyla obscurior</name>
    <dbReference type="NCBI Taxonomy" id="286306"/>
    <lineage>
        <taxon>Eukaryota</taxon>
        <taxon>Metazoa</taxon>
        <taxon>Ecdysozoa</taxon>
        <taxon>Arthropoda</taxon>
        <taxon>Hexapoda</taxon>
        <taxon>Insecta</taxon>
        <taxon>Pterygota</taxon>
        <taxon>Neoptera</taxon>
        <taxon>Endopterygota</taxon>
        <taxon>Hymenoptera</taxon>
        <taxon>Apocrita</taxon>
        <taxon>Aculeata</taxon>
        <taxon>Formicoidea</taxon>
        <taxon>Formicidae</taxon>
        <taxon>Myrmicinae</taxon>
        <taxon>Cardiocondyla</taxon>
    </lineage>
</organism>
<accession>A0AAW2F8S1</accession>
<reference evidence="1 2" key="1">
    <citation type="submission" date="2023-03" db="EMBL/GenBank/DDBJ databases">
        <title>High recombination rates correlate with genetic variation in Cardiocondyla obscurior ants.</title>
        <authorList>
            <person name="Errbii M."/>
        </authorList>
    </citation>
    <scope>NUCLEOTIDE SEQUENCE [LARGE SCALE GENOMIC DNA]</scope>
    <source>
        <strain evidence="1">Alpha-2009</strain>
        <tissue evidence="1">Whole body</tissue>
    </source>
</reference>
<dbReference type="Proteomes" id="UP001430953">
    <property type="component" value="Unassembled WGS sequence"/>
</dbReference>
<evidence type="ECO:0000313" key="1">
    <source>
        <dbReference type="EMBL" id="KAL0111858.1"/>
    </source>
</evidence>
<name>A0AAW2F8S1_9HYME</name>
<comment type="caution">
    <text evidence="1">The sequence shown here is derived from an EMBL/GenBank/DDBJ whole genome shotgun (WGS) entry which is preliminary data.</text>
</comment>
<dbReference type="AlphaFoldDB" id="A0AAW2F8S1"/>